<protein>
    <submittedName>
        <fullName evidence="1">Uncharacterized protein</fullName>
    </submittedName>
</protein>
<dbReference type="RefSeq" id="WP_260072178.1">
    <property type="nucleotide sequence ID" value="NZ_JALXMO010000001.1"/>
</dbReference>
<dbReference type="Proteomes" id="UP001205046">
    <property type="component" value="Unassembled WGS sequence"/>
</dbReference>
<organism evidence="1 2">
    <name type="scientific">Nesterenkonia massiliensis</name>
    <dbReference type="NCBI Taxonomy" id="1232429"/>
    <lineage>
        <taxon>Bacteria</taxon>
        <taxon>Bacillati</taxon>
        <taxon>Actinomycetota</taxon>
        <taxon>Actinomycetes</taxon>
        <taxon>Micrococcales</taxon>
        <taxon>Micrococcaceae</taxon>
        <taxon>Nesterenkonia</taxon>
    </lineage>
</organism>
<reference evidence="1 2" key="1">
    <citation type="submission" date="2022-04" db="EMBL/GenBank/DDBJ databases">
        <title>Human microbiome associated bacterial genomes.</title>
        <authorList>
            <person name="Sandstrom S."/>
            <person name="Salamzade R."/>
            <person name="Kalan L.R."/>
        </authorList>
    </citation>
    <scope>NUCLEOTIDE SEQUENCE [LARGE SCALE GENOMIC DNA]</scope>
    <source>
        <strain evidence="2">p3-SID767</strain>
    </source>
</reference>
<keyword evidence="2" id="KW-1185">Reference proteome</keyword>
<comment type="caution">
    <text evidence="1">The sequence shown here is derived from an EMBL/GenBank/DDBJ whole genome shotgun (WGS) entry which is preliminary data.</text>
</comment>
<evidence type="ECO:0000313" key="2">
    <source>
        <dbReference type="Proteomes" id="UP001205046"/>
    </source>
</evidence>
<accession>A0ABT2HMK5</accession>
<evidence type="ECO:0000313" key="1">
    <source>
        <dbReference type="EMBL" id="MCT1605923.1"/>
    </source>
</evidence>
<gene>
    <name evidence="1" type="ORF">M3B43_01030</name>
</gene>
<name>A0ABT2HMK5_9MICC</name>
<sequence length="300" mass="34156">MRATRADGELFELPIVEDNGRGRFEPDRLPAPIRSLEVIDPTGRHFVHLKNLFPRTNQEYVATFTSKRNRPQRPQLDYFIGRQIAQHFQGAAGYRISGAIVCAYKAVELLDAQRQTEAEGLLDEAWSLLPETQLQRSVRLNRETLTLSILSAKWHLQLAQCDHEAFLTTLLRIEELSADQAFTSYYNPAYNASRALRQLALYYKALGNNDAAIRVSDLSFALFKLAARDADQNVTQFQELGFVHNHVYETMRFAHRAQPLTEQEIQKQLSSSVRISEKTHPSAVAILMDIFTKTVRAAHS</sequence>
<dbReference type="EMBL" id="JALXMO010000001">
    <property type="protein sequence ID" value="MCT1605923.1"/>
    <property type="molecule type" value="Genomic_DNA"/>
</dbReference>
<proteinExistence type="predicted"/>